<dbReference type="RefSeq" id="WP_198478166.1">
    <property type="nucleotide sequence ID" value="NZ_JADGMQ010000019.1"/>
</dbReference>
<proteinExistence type="predicted"/>
<keyword evidence="3" id="KW-1185">Reference proteome</keyword>
<sequence>MSDQKKSHPRFTVVAGDKQSLTPLARTAPRTDSPPLSQSMTFEAGGSRDVMLKVMGHDEACRARSRQGILTRCQCKTRRPADDPAAIIALTMHYARIRIERGLPMPLSIIKHLKRYVEAGDLASMTVWDWLARRGIVSARPPNAKRQGFALRLVSQKEKQP</sequence>
<feature type="region of interest" description="Disordered" evidence="1">
    <location>
        <begin position="1"/>
        <end position="38"/>
    </location>
</feature>
<comment type="caution">
    <text evidence="2">The sequence shown here is derived from an EMBL/GenBank/DDBJ whole genome shotgun (WGS) entry which is preliminary data.</text>
</comment>
<evidence type="ECO:0000313" key="2">
    <source>
        <dbReference type="EMBL" id="MBI1622633.1"/>
    </source>
</evidence>
<gene>
    <name evidence="2" type="ORF">IOD40_18415</name>
</gene>
<evidence type="ECO:0000256" key="1">
    <source>
        <dbReference type="SAM" id="MobiDB-lite"/>
    </source>
</evidence>
<name>A0ABS0SH57_9HYPH</name>
<protein>
    <submittedName>
        <fullName evidence="2">Uncharacterized protein</fullName>
    </submittedName>
</protein>
<organism evidence="2 3">
    <name type="scientific">Aquamicrobium zhengzhouense</name>
    <dbReference type="NCBI Taxonomy" id="2781738"/>
    <lineage>
        <taxon>Bacteria</taxon>
        <taxon>Pseudomonadati</taxon>
        <taxon>Pseudomonadota</taxon>
        <taxon>Alphaproteobacteria</taxon>
        <taxon>Hyphomicrobiales</taxon>
        <taxon>Phyllobacteriaceae</taxon>
        <taxon>Aquamicrobium</taxon>
    </lineage>
</organism>
<accession>A0ABS0SH57</accession>
<dbReference type="EMBL" id="JADGMQ010000019">
    <property type="protein sequence ID" value="MBI1622633.1"/>
    <property type="molecule type" value="Genomic_DNA"/>
</dbReference>
<reference evidence="2 3" key="1">
    <citation type="submission" date="2020-10" db="EMBL/GenBank/DDBJ databases">
        <title>Aquamicrobium zhengzhouensis sp. nov., a exopolysaccharide producing bacterium isolated from farmland soil.</title>
        <authorList>
            <person name="Wang X."/>
        </authorList>
    </citation>
    <scope>NUCLEOTIDE SEQUENCE [LARGE SCALE GENOMIC DNA]</scope>
    <source>
        <strain evidence="3">cd-1</strain>
    </source>
</reference>
<evidence type="ECO:0000313" key="3">
    <source>
        <dbReference type="Proteomes" id="UP000601789"/>
    </source>
</evidence>
<dbReference type="Proteomes" id="UP000601789">
    <property type="component" value="Unassembled WGS sequence"/>
</dbReference>